<dbReference type="HOGENOM" id="CLU_2049750_0_0_1"/>
<protein>
    <submittedName>
        <fullName evidence="1">Uncharacterized protein</fullName>
    </submittedName>
</protein>
<dbReference type="VEuPathDB" id="FungiDB:Z517_03115"/>
<organism evidence="1 2">
    <name type="scientific">Fonsecaea pedrosoi CBS 271.37</name>
    <dbReference type="NCBI Taxonomy" id="1442368"/>
    <lineage>
        <taxon>Eukaryota</taxon>
        <taxon>Fungi</taxon>
        <taxon>Dikarya</taxon>
        <taxon>Ascomycota</taxon>
        <taxon>Pezizomycotina</taxon>
        <taxon>Eurotiomycetes</taxon>
        <taxon>Chaetothyriomycetidae</taxon>
        <taxon>Chaetothyriales</taxon>
        <taxon>Herpotrichiellaceae</taxon>
        <taxon>Fonsecaea</taxon>
    </lineage>
</organism>
<keyword evidence="2" id="KW-1185">Reference proteome</keyword>
<dbReference type="GeneID" id="25302605"/>
<dbReference type="RefSeq" id="XP_013287677.1">
    <property type="nucleotide sequence ID" value="XM_013432223.1"/>
</dbReference>
<evidence type="ECO:0000313" key="1">
    <source>
        <dbReference type="EMBL" id="KIW83869.1"/>
    </source>
</evidence>
<dbReference type="EMBL" id="KN846970">
    <property type="protein sequence ID" value="KIW83869.1"/>
    <property type="molecule type" value="Genomic_DNA"/>
</dbReference>
<reference evidence="1 2" key="1">
    <citation type="submission" date="2015-01" db="EMBL/GenBank/DDBJ databases">
        <title>The Genome Sequence of Fonsecaea pedrosoi CBS 271.37.</title>
        <authorList>
            <consortium name="The Broad Institute Genomics Platform"/>
            <person name="Cuomo C."/>
            <person name="de Hoog S."/>
            <person name="Gorbushina A."/>
            <person name="Stielow B."/>
            <person name="Teixiera M."/>
            <person name="Abouelleil A."/>
            <person name="Chapman S.B."/>
            <person name="Priest M."/>
            <person name="Young S.K."/>
            <person name="Wortman J."/>
            <person name="Nusbaum C."/>
            <person name="Birren B."/>
        </authorList>
    </citation>
    <scope>NUCLEOTIDE SEQUENCE [LARGE SCALE GENOMIC DNA]</scope>
    <source>
        <strain evidence="1 2">CBS 271.37</strain>
    </source>
</reference>
<accession>A0A0D2HHE5</accession>
<proteinExistence type="predicted"/>
<evidence type="ECO:0000313" key="2">
    <source>
        <dbReference type="Proteomes" id="UP000053029"/>
    </source>
</evidence>
<gene>
    <name evidence="1" type="ORF">Z517_03115</name>
</gene>
<name>A0A0D2HHE5_9EURO</name>
<sequence length="120" mass="12605">MPFTGVTVERNSATIAMLPGKPVNASNGVKIASSSGLKPSPYFRIGPPMCSELSQKSWVRVNAVTTTGPGLGYTLVMMTVARTVAGTLINFYGNVMFAICGFAGGADRTTGTRALRRESL</sequence>
<dbReference type="AlphaFoldDB" id="A0A0D2HHE5"/>
<dbReference type="Proteomes" id="UP000053029">
    <property type="component" value="Unassembled WGS sequence"/>
</dbReference>